<evidence type="ECO:0000313" key="1">
    <source>
        <dbReference type="EMBL" id="SHG76805.1"/>
    </source>
</evidence>
<dbReference type="EMBL" id="FQVW01000059">
    <property type="protein sequence ID" value="SHG76805.1"/>
    <property type="molecule type" value="Genomic_DNA"/>
</dbReference>
<sequence length="91" mass="10434">MGRRRLYTSMAVGALLGGVYALFDKDTRNYTKEQLGNLKEKTSYIAQHPTETVHNVRETFNKFNSTFNYQAENAINALEQIETTLDKVTKK</sequence>
<proteinExistence type="predicted"/>
<accession>A0A1M5MHI4</accession>
<name>A0A1M5MHI4_9BACI</name>
<dbReference type="Proteomes" id="UP000183988">
    <property type="component" value="Unassembled WGS sequence"/>
</dbReference>
<reference evidence="1 2" key="1">
    <citation type="submission" date="2016-11" db="EMBL/GenBank/DDBJ databases">
        <authorList>
            <person name="Jaros S."/>
            <person name="Januszkiewicz K."/>
            <person name="Wedrychowicz H."/>
        </authorList>
    </citation>
    <scope>NUCLEOTIDE SEQUENCE [LARGE SCALE GENOMIC DNA]</scope>
    <source>
        <strain evidence="1 2">IBRC-M 10683</strain>
    </source>
</reference>
<dbReference type="RefSeq" id="WP_072891849.1">
    <property type="nucleotide sequence ID" value="NZ_FQVW01000059.1"/>
</dbReference>
<dbReference type="STRING" id="930117.SAMN05216225_105912"/>
<evidence type="ECO:0008006" key="3">
    <source>
        <dbReference type="Google" id="ProtNLM"/>
    </source>
</evidence>
<dbReference type="OrthoDB" id="2353585at2"/>
<gene>
    <name evidence="1" type="ORF">SAMN05216225_105912</name>
</gene>
<protein>
    <recommendedName>
        <fullName evidence="3">Gas vesicle protein</fullName>
    </recommendedName>
</protein>
<evidence type="ECO:0000313" key="2">
    <source>
        <dbReference type="Proteomes" id="UP000183988"/>
    </source>
</evidence>
<dbReference type="AlphaFoldDB" id="A0A1M5MHI4"/>
<keyword evidence="2" id="KW-1185">Reference proteome</keyword>
<organism evidence="1 2">
    <name type="scientific">Ornithinibacillus halophilus</name>
    <dbReference type="NCBI Taxonomy" id="930117"/>
    <lineage>
        <taxon>Bacteria</taxon>
        <taxon>Bacillati</taxon>
        <taxon>Bacillota</taxon>
        <taxon>Bacilli</taxon>
        <taxon>Bacillales</taxon>
        <taxon>Bacillaceae</taxon>
        <taxon>Ornithinibacillus</taxon>
    </lineage>
</organism>